<evidence type="ECO:0000313" key="8">
    <source>
        <dbReference type="EMBL" id="MFC0629381.1"/>
    </source>
</evidence>
<sequence length="370" mass="39907">MSETRSHPSELRFRSALGAIPAYIPGKPPKRVDGRPSYKVSSNENPYPPLPGVLRAAMRAVESMNRYPDLTSTALLEALSARLDVPVNRLAVGAGSAAVLYNLLQATCETGDEVIYAWRSFEAYPIAVALTGATAIEVALTADGRHDLDAMAAAVSTKTKVILICTPNNPTGEVVRGDDLQAFLRAVPVGVLVVIDEAYREFVREPRAVDGIDLHREHPNVVVLRTFSKAYGLAGLRVGMAIGSELVMAAIRKCAVPFGLSDIAQQAAIASLAAEADLLQRVEGIVGERSRMVNALRELGWEVRDSQANFLWLELCEDTHAFAMAAEAAGLIVRSFPGEGARVTIGEPETNSLFLDVVRQWNVHKRSPIG</sequence>
<organism evidence="8 9">
    <name type="scientific">Kribbella deserti</name>
    <dbReference type="NCBI Taxonomy" id="1926257"/>
    <lineage>
        <taxon>Bacteria</taxon>
        <taxon>Bacillati</taxon>
        <taxon>Actinomycetota</taxon>
        <taxon>Actinomycetes</taxon>
        <taxon>Propionibacteriales</taxon>
        <taxon>Kribbellaceae</taxon>
        <taxon>Kribbella</taxon>
    </lineage>
</organism>
<dbReference type="InterPro" id="IPR005861">
    <property type="entry name" value="HisP_aminotrans"/>
</dbReference>
<evidence type="ECO:0000256" key="3">
    <source>
        <dbReference type="ARBA" id="ARBA00022576"/>
    </source>
</evidence>
<keyword evidence="5 6" id="KW-0663">Pyridoxal phosphate</keyword>
<dbReference type="NCBIfam" id="NF002878">
    <property type="entry name" value="PRK03321.1"/>
    <property type="match status" value="1"/>
</dbReference>
<comment type="catalytic activity">
    <reaction evidence="6">
        <text>an aromatic L-alpha-amino acid + 2-oxoglutarate = an aromatic oxo-acid + L-glutamate</text>
        <dbReference type="Rhea" id="RHEA:17533"/>
        <dbReference type="ChEBI" id="CHEBI:16810"/>
        <dbReference type="ChEBI" id="CHEBI:29985"/>
        <dbReference type="ChEBI" id="CHEBI:73309"/>
        <dbReference type="ChEBI" id="CHEBI:84824"/>
        <dbReference type="EC" id="2.6.1.57"/>
    </reaction>
</comment>
<name>A0ABV6QXK8_9ACTN</name>
<comment type="cofactor">
    <cofactor evidence="1 6">
        <name>pyridoxal 5'-phosphate</name>
        <dbReference type="ChEBI" id="CHEBI:597326"/>
    </cofactor>
</comment>
<dbReference type="SUPFAM" id="SSF53383">
    <property type="entry name" value="PLP-dependent transferases"/>
    <property type="match status" value="1"/>
</dbReference>
<dbReference type="EMBL" id="JBHLTC010000053">
    <property type="protein sequence ID" value="MFC0629381.1"/>
    <property type="molecule type" value="Genomic_DNA"/>
</dbReference>
<dbReference type="PROSITE" id="PS00599">
    <property type="entry name" value="AA_TRANSFER_CLASS_2"/>
    <property type="match status" value="1"/>
</dbReference>
<dbReference type="PANTHER" id="PTHR43643:SF3">
    <property type="entry name" value="HISTIDINOL-PHOSPHATE AMINOTRANSFERASE"/>
    <property type="match status" value="1"/>
</dbReference>
<keyword evidence="4 6" id="KW-0808">Transferase</keyword>
<proteinExistence type="inferred from homology"/>
<dbReference type="CDD" id="cd00609">
    <property type="entry name" value="AAT_like"/>
    <property type="match status" value="1"/>
</dbReference>
<evidence type="ECO:0000256" key="1">
    <source>
        <dbReference type="ARBA" id="ARBA00001933"/>
    </source>
</evidence>
<evidence type="ECO:0000259" key="7">
    <source>
        <dbReference type="Pfam" id="PF00155"/>
    </source>
</evidence>
<dbReference type="InterPro" id="IPR015421">
    <property type="entry name" value="PyrdxlP-dep_Trfase_major"/>
</dbReference>
<keyword evidence="9" id="KW-1185">Reference proteome</keyword>
<dbReference type="HAMAP" id="MF_01513">
    <property type="entry name" value="Phe_aminotrans_2"/>
    <property type="match status" value="1"/>
</dbReference>
<keyword evidence="3 6" id="KW-0032">Aminotransferase</keyword>
<evidence type="ECO:0000256" key="2">
    <source>
        <dbReference type="ARBA" id="ARBA00011738"/>
    </source>
</evidence>
<dbReference type="Proteomes" id="UP001589890">
    <property type="component" value="Unassembled WGS sequence"/>
</dbReference>
<dbReference type="Gene3D" id="3.40.640.10">
    <property type="entry name" value="Type I PLP-dependent aspartate aminotransferase-like (Major domain)"/>
    <property type="match status" value="1"/>
</dbReference>
<dbReference type="InterPro" id="IPR015422">
    <property type="entry name" value="PyrdxlP-dep_Trfase_small"/>
</dbReference>
<evidence type="ECO:0000313" key="9">
    <source>
        <dbReference type="Proteomes" id="UP001589890"/>
    </source>
</evidence>
<dbReference type="EC" id="2.6.1.57" evidence="6"/>
<accession>A0ABV6QXK8</accession>
<gene>
    <name evidence="8" type="primary">hisC</name>
    <name evidence="6" type="synonym">pat</name>
    <name evidence="8" type="ORF">ACFFGN_35275</name>
</gene>
<comment type="subunit">
    <text evidence="2 6">Homodimer.</text>
</comment>
<dbReference type="InterPro" id="IPR004839">
    <property type="entry name" value="Aminotransferase_I/II_large"/>
</dbReference>
<evidence type="ECO:0000256" key="6">
    <source>
        <dbReference type="HAMAP-Rule" id="MF_01513"/>
    </source>
</evidence>
<dbReference type="RefSeq" id="WP_380057429.1">
    <property type="nucleotide sequence ID" value="NZ_JBHLTC010000053.1"/>
</dbReference>
<dbReference type="Gene3D" id="3.90.1150.10">
    <property type="entry name" value="Aspartate Aminotransferase, domain 1"/>
    <property type="match status" value="1"/>
</dbReference>
<dbReference type="PANTHER" id="PTHR43643">
    <property type="entry name" value="HISTIDINOL-PHOSPHATE AMINOTRANSFERASE 2"/>
    <property type="match status" value="1"/>
</dbReference>
<comment type="function">
    <text evidence="6">Aminotransferase that catalyzes the conversion of aromatic amino acids and 2-oxoglutarate into corresponding aromatic oxo acids and L-glutamate.</text>
</comment>
<evidence type="ECO:0000256" key="5">
    <source>
        <dbReference type="ARBA" id="ARBA00022898"/>
    </source>
</evidence>
<dbReference type="InterPro" id="IPR024892">
    <property type="entry name" value="ArAT"/>
</dbReference>
<protein>
    <recommendedName>
        <fullName evidence="6">Aromatic amino acid aminotransferase</fullName>
        <shortName evidence="6">ArAT</shortName>
        <ecNumber evidence="6">2.6.1.57</ecNumber>
    </recommendedName>
</protein>
<dbReference type="GO" id="GO:0004400">
    <property type="term" value="F:histidinol-phosphate transaminase activity"/>
    <property type="evidence" value="ECO:0007669"/>
    <property type="project" value="UniProtKB-EC"/>
</dbReference>
<feature type="domain" description="Aminotransferase class I/classII large" evidence="7">
    <location>
        <begin position="40"/>
        <end position="350"/>
    </location>
</feature>
<dbReference type="InterPro" id="IPR001917">
    <property type="entry name" value="Aminotrans_II_pyridoxalP_BS"/>
</dbReference>
<dbReference type="NCBIfam" id="TIGR01141">
    <property type="entry name" value="hisC"/>
    <property type="match status" value="1"/>
</dbReference>
<dbReference type="InterPro" id="IPR050106">
    <property type="entry name" value="HistidinolP_aminotransfase"/>
</dbReference>
<reference evidence="8 9" key="1">
    <citation type="submission" date="2024-09" db="EMBL/GenBank/DDBJ databases">
        <authorList>
            <person name="Sun Q."/>
            <person name="Mori K."/>
        </authorList>
    </citation>
    <scope>NUCLEOTIDE SEQUENCE [LARGE SCALE GENOMIC DNA]</scope>
    <source>
        <strain evidence="8 9">CGMCC 1.15906</strain>
    </source>
</reference>
<feature type="modified residue" description="N6-(pyridoxal phosphate)lysine" evidence="6">
    <location>
        <position position="229"/>
    </location>
</feature>
<dbReference type="Pfam" id="PF00155">
    <property type="entry name" value="Aminotran_1_2"/>
    <property type="match status" value="1"/>
</dbReference>
<dbReference type="HAMAP" id="MF_01023">
    <property type="entry name" value="HisC_aminotrans_2"/>
    <property type="match status" value="1"/>
</dbReference>
<comment type="caution">
    <text evidence="8">The sequence shown here is derived from an EMBL/GenBank/DDBJ whole genome shotgun (WGS) entry which is preliminary data.</text>
</comment>
<evidence type="ECO:0000256" key="4">
    <source>
        <dbReference type="ARBA" id="ARBA00022679"/>
    </source>
</evidence>
<comment type="similarity">
    <text evidence="6">Belongs to the class-II pyridoxal-phosphate-dependent aminotransferase family.</text>
</comment>
<dbReference type="InterPro" id="IPR015424">
    <property type="entry name" value="PyrdxlP-dep_Trfase"/>
</dbReference>